<keyword evidence="2" id="KW-0255">Endonuclease</keyword>
<name>A0ABN2IFG4_9ACTN</name>
<dbReference type="GO" id="GO:0004519">
    <property type="term" value="F:endonuclease activity"/>
    <property type="evidence" value="ECO:0007669"/>
    <property type="project" value="UniProtKB-KW"/>
</dbReference>
<organism evidence="2 3">
    <name type="scientific">Fodinicola feengrottensis</name>
    <dbReference type="NCBI Taxonomy" id="435914"/>
    <lineage>
        <taxon>Bacteria</taxon>
        <taxon>Bacillati</taxon>
        <taxon>Actinomycetota</taxon>
        <taxon>Actinomycetes</taxon>
        <taxon>Mycobacteriales</taxon>
        <taxon>Fodinicola</taxon>
    </lineage>
</organism>
<keyword evidence="2" id="KW-0540">Nuclease</keyword>
<evidence type="ECO:0000313" key="2">
    <source>
        <dbReference type="EMBL" id="GAA1704067.1"/>
    </source>
</evidence>
<comment type="caution">
    <text evidence="2">The sequence shown here is derived from an EMBL/GenBank/DDBJ whole genome shotgun (WGS) entry which is preliminary data.</text>
</comment>
<dbReference type="PANTHER" id="PTHR35400">
    <property type="entry name" value="SLR1083 PROTEIN"/>
    <property type="match status" value="1"/>
</dbReference>
<reference evidence="2 3" key="1">
    <citation type="journal article" date="2019" name="Int. J. Syst. Evol. Microbiol.">
        <title>The Global Catalogue of Microorganisms (GCM) 10K type strain sequencing project: providing services to taxonomists for standard genome sequencing and annotation.</title>
        <authorList>
            <consortium name="The Broad Institute Genomics Platform"/>
            <consortium name="The Broad Institute Genome Sequencing Center for Infectious Disease"/>
            <person name="Wu L."/>
            <person name="Ma J."/>
        </authorList>
    </citation>
    <scope>NUCLEOTIDE SEQUENCE [LARGE SCALE GENOMIC DNA]</scope>
    <source>
        <strain evidence="2 3">JCM 14718</strain>
    </source>
</reference>
<dbReference type="Pfam" id="PF05685">
    <property type="entry name" value="Uma2"/>
    <property type="match status" value="1"/>
</dbReference>
<dbReference type="InterPro" id="IPR011335">
    <property type="entry name" value="Restrct_endonuc-II-like"/>
</dbReference>
<evidence type="ECO:0000259" key="1">
    <source>
        <dbReference type="Pfam" id="PF05685"/>
    </source>
</evidence>
<gene>
    <name evidence="2" type="ORF">GCM10009765_61600</name>
</gene>
<dbReference type="InterPro" id="IPR012296">
    <property type="entry name" value="Nuclease_put_TT1808"/>
</dbReference>
<dbReference type="InterPro" id="IPR008538">
    <property type="entry name" value="Uma2"/>
</dbReference>
<dbReference type="SUPFAM" id="SSF52980">
    <property type="entry name" value="Restriction endonuclease-like"/>
    <property type="match status" value="1"/>
</dbReference>
<dbReference type="EMBL" id="BAAANY010000029">
    <property type="protein sequence ID" value="GAA1704067.1"/>
    <property type="molecule type" value="Genomic_DNA"/>
</dbReference>
<dbReference type="CDD" id="cd06260">
    <property type="entry name" value="DUF820-like"/>
    <property type="match status" value="1"/>
</dbReference>
<proteinExistence type="predicted"/>
<dbReference type="Gene3D" id="3.90.1570.10">
    <property type="entry name" value="tt1808, chain A"/>
    <property type="match status" value="1"/>
</dbReference>
<keyword evidence="2" id="KW-0378">Hydrolase</keyword>
<keyword evidence="3" id="KW-1185">Reference proteome</keyword>
<dbReference type="PANTHER" id="PTHR35400:SF3">
    <property type="entry name" value="SLL1072 PROTEIN"/>
    <property type="match status" value="1"/>
</dbReference>
<feature type="domain" description="Putative restriction endonuclease" evidence="1">
    <location>
        <begin position="38"/>
        <end position="191"/>
    </location>
</feature>
<protein>
    <submittedName>
        <fullName evidence="2">Uma2 family endonuclease</fullName>
    </submittedName>
</protein>
<evidence type="ECO:0000313" key="3">
    <source>
        <dbReference type="Proteomes" id="UP001500618"/>
    </source>
</evidence>
<sequence length="207" mass="23137">MSALPMGVDDFDPLVDLAGMWTNDLAQLYLPIDGMLATRYEAVDGKLVMSPYEGSGNSWASKRLARQLDDMAEAAGFALYMTLNVVFAAHSWIQPDLVLLRDTLELDTWVSADEVVMPIELVSPSSRRRDRIDKPALMAKAGIPFYLRIEVTKSLPAVSAELCELRDGLYHPIERSTGGRRLDSDVPFPMSVDLLDLLEPRRRQKLV</sequence>
<dbReference type="Proteomes" id="UP001500618">
    <property type="component" value="Unassembled WGS sequence"/>
</dbReference>
<accession>A0ABN2IFG4</accession>